<evidence type="ECO:0000256" key="5">
    <source>
        <dbReference type="ARBA" id="ARBA00022679"/>
    </source>
</evidence>
<dbReference type="Pfam" id="PF08288">
    <property type="entry name" value="PIGA"/>
    <property type="match status" value="1"/>
</dbReference>
<evidence type="ECO:0000259" key="7">
    <source>
        <dbReference type="Pfam" id="PF00534"/>
    </source>
</evidence>
<evidence type="ECO:0000313" key="10">
    <source>
        <dbReference type="Proteomes" id="UP000002630"/>
    </source>
</evidence>
<evidence type="ECO:0000256" key="6">
    <source>
        <dbReference type="ARBA" id="ARBA00032160"/>
    </source>
</evidence>
<proteinExistence type="predicted"/>
<dbReference type="GO" id="GO:0017176">
    <property type="term" value="F:phosphatidylinositol N-acetylglucosaminyltransferase activity"/>
    <property type="evidence" value="ECO:0007669"/>
    <property type="project" value="UniProtKB-EC"/>
</dbReference>
<dbReference type="STRING" id="2880.D8LMM7"/>
<dbReference type="GO" id="GO:0006506">
    <property type="term" value="P:GPI anchor biosynthetic process"/>
    <property type="evidence" value="ECO:0007669"/>
    <property type="project" value="UniProtKB-UniPathway"/>
</dbReference>
<evidence type="ECO:0000259" key="8">
    <source>
        <dbReference type="Pfam" id="PF08288"/>
    </source>
</evidence>
<dbReference type="eggNOG" id="KOG1111">
    <property type="taxonomic scope" value="Eukaryota"/>
</dbReference>
<dbReference type="EC" id="2.4.1.198" evidence="2"/>
<keyword evidence="5 9" id="KW-0808">Transferase</keyword>
<reference evidence="9 10" key="1">
    <citation type="journal article" date="2010" name="Nature">
        <title>The Ectocarpus genome and the independent evolution of multicellularity in brown algae.</title>
        <authorList>
            <person name="Cock J.M."/>
            <person name="Sterck L."/>
            <person name="Rouze P."/>
            <person name="Scornet D."/>
            <person name="Allen A.E."/>
            <person name="Amoutzias G."/>
            <person name="Anthouard V."/>
            <person name="Artiguenave F."/>
            <person name="Aury J.M."/>
            <person name="Badger J.H."/>
            <person name="Beszteri B."/>
            <person name="Billiau K."/>
            <person name="Bonnet E."/>
            <person name="Bothwell J.H."/>
            <person name="Bowler C."/>
            <person name="Boyen C."/>
            <person name="Brownlee C."/>
            <person name="Carrano C.J."/>
            <person name="Charrier B."/>
            <person name="Cho G.Y."/>
            <person name="Coelho S.M."/>
            <person name="Collen J."/>
            <person name="Corre E."/>
            <person name="Da Silva C."/>
            <person name="Delage L."/>
            <person name="Delaroque N."/>
            <person name="Dittami S.M."/>
            <person name="Doulbeau S."/>
            <person name="Elias M."/>
            <person name="Farnham G."/>
            <person name="Gachon C.M."/>
            <person name="Gschloessl B."/>
            <person name="Heesch S."/>
            <person name="Jabbari K."/>
            <person name="Jubin C."/>
            <person name="Kawai H."/>
            <person name="Kimura K."/>
            <person name="Kloareg B."/>
            <person name="Kupper F.C."/>
            <person name="Lang D."/>
            <person name="Le Bail A."/>
            <person name="Leblanc C."/>
            <person name="Lerouge P."/>
            <person name="Lohr M."/>
            <person name="Lopez P.J."/>
            <person name="Martens C."/>
            <person name="Maumus F."/>
            <person name="Michel G."/>
            <person name="Miranda-Saavedra D."/>
            <person name="Morales J."/>
            <person name="Moreau H."/>
            <person name="Motomura T."/>
            <person name="Nagasato C."/>
            <person name="Napoli C.A."/>
            <person name="Nelson D.R."/>
            <person name="Nyvall-Collen P."/>
            <person name="Peters A.F."/>
            <person name="Pommier C."/>
            <person name="Potin P."/>
            <person name="Poulain J."/>
            <person name="Quesneville H."/>
            <person name="Read B."/>
            <person name="Rensing S.A."/>
            <person name="Ritter A."/>
            <person name="Rousvoal S."/>
            <person name="Samanta M."/>
            <person name="Samson G."/>
            <person name="Schroeder D.C."/>
            <person name="Segurens B."/>
            <person name="Strittmatter M."/>
            <person name="Tonon T."/>
            <person name="Tregear J.W."/>
            <person name="Valentin K."/>
            <person name="von Dassow P."/>
            <person name="Yamagishi T."/>
            <person name="Van de Peer Y."/>
            <person name="Wincker P."/>
        </authorList>
    </citation>
    <scope>NUCLEOTIDE SEQUENCE [LARGE SCALE GENOMIC DNA]</scope>
    <source>
        <strain evidence="10">Ec32 / CCAP1310/4</strain>
    </source>
</reference>
<keyword evidence="10" id="KW-1185">Reference proteome</keyword>
<dbReference type="FunFam" id="3.40.50.2000:FF:000093">
    <property type="entry name" value="UDP-GlcNAc:PI a1-6 GlcNAc-transferase"/>
    <property type="match status" value="1"/>
</dbReference>
<feature type="domain" description="Glycosyl transferase family 1" evidence="7">
    <location>
        <begin position="193"/>
        <end position="313"/>
    </location>
</feature>
<dbReference type="SUPFAM" id="SSF53756">
    <property type="entry name" value="UDP-Glycosyltransferase/glycogen phosphorylase"/>
    <property type="match status" value="1"/>
</dbReference>
<dbReference type="PANTHER" id="PTHR45871:SF1">
    <property type="entry name" value="PHOSPHATIDYLINOSITOL N-ACETYLGLUCOSAMINYLTRANSFERASE SUBUNIT A"/>
    <property type="match status" value="1"/>
</dbReference>
<evidence type="ECO:0000256" key="3">
    <source>
        <dbReference type="ARBA" id="ARBA00022502"/>
    </source>
</evidence>
<dbReference type="FunCoup" id="D8LMM7">
    <property type="interactions" value="150"/>
</dbReference>
<dbReference type="OrthoDB" id="734129at2759"/>
<keyword evidence="3" id="KW-0337">GPI-anchor biosynthesis</keyword>
<dbReference type="CDD" id="cd03796">
    <property type="entry name" value="GT4_PIG-A-like"/>
    <property type="match status" value="1"/>
</dbReference>
<name>D8LMM7_ECTSI</name>
<dbReference type="Proteomes" id="UP000002630">
    <property type="component" value="Unassembled WGS sequence"/>
</dbReference>
<sequence length="396" mass="44337">MRRHRVCMVCDFFYPRLGGVEMHIWSLSQCLLRRGHRVVVITHGYDNRKGVRYMTNGLKVYYVPLVPVVDGDCMPTACAFFPIFRQILIRERITLVHGHQASSVMSHEAILFAKTMGYRVAYTDHSLFGFADAASIHLNKLMKFTMCSVDHAICVSNTCRENLVVRATLPPEKISTIPNAIDPSKFTPDPSARFPKGTINVVIMSRLVYRKGIDLVAPVVKIMCERYPNLHFIIGGDGPKRLLLEEMREKSQLHDRVEILGAVPHARVRSVLVRGHIFLNCSLTESFCIAILEAASCGLFVVSTAVGGVPEVLPGPMIKFAEPTVEDLTDALSDAIPLARKAVPSEFHAKVRDMYSWADVAERTERAYERALKAPPPSLVRRFQSKKPSIAHSGWV</sequence>
<dbReference type="GO" id="GO:0000506">
    <property type="term" value="C:glycosylphosphatidylinositol-N-acetylglucosaminyltransferase (GPI-GnT) complex"/>
    <property type="evidence" value="ECO:0007669"/>
    <property type="project" value="InterPro"/>
</dbReference>
<feature type="domain" description="PIGA GPI anchor biosynthesis" evidence="8">
    <location>
        <begin position="43"/>
        <end position="132"/>
    </location>
</feature>
<evidence type="ECO:0000256" key="2">
    <source>
        <dbReference type="ARBA" id="ARBA00012420"/>
    </source>
</evidence>
<keyword evidence="4 9" id="KW-0328">Glycosyltransferase</keyword>
<dbReference type="PANTHER" id="PTHR45871">
    <property type="entry name" value="N-ACETYLGLUCOSAMINYL-PHOSPHATIDYLINOSITOL BIOSYNTHETIC PROTEIN"/>
    <property type="match status" value="1"/>
</dbReference>
<dbReference type="InterPro" id="IPR013234">
    <property type="entry name" value="PIGA_GPI_anchor_biosynthesis"/>
</dbReference>
<dbReference type="InterPro" id="IPR039507">
    <property type="entry name" value="PIG-A/GPI3"/>
</dbReference>
<gene>
    <name evidence="9" type="ORF">Esi_0401_0018</name>
</gene>
<dbReference type="FunFam" id="3.40.50.2000:FF:000148">
    <property type="entry name" value="Phosphatidylinositol N-acetylglucosaminyltransferase subunit A"/>
    <property type="match status" value="1"/>
</dbReference>
<dbReference type="InterPro" id="IPR001296">
    <property type="entry name" value="Glyco_trans_1"/>
</dbReference>
<evidence type="ECO:0000256" key="4">
    <source>
        <dbReference type="ARBA" id="ARBA00022676"/>
    </source>
</evidence>
<accession>D8LMM7</accession>
<dbReference type="Gene3D" id="3.40.50.2000">
    <property type="entry name" value="Glycogen Phosphorylase B"/>
    <property type="match status" value="2"/>
</dbReference>
<dbReference type="AlphaFoldDB" id="D8LMM7"/>
<dbReference type="Pfam" id="PF00534">
    <property type="entry name" value="Glycos_transf_1"/>
    <property type="match status" value="1"/>
</dbReference>
<evidence type="ECO:0000313" key="9">
    <source>
        <dbReference type="EMBL" id="CBN79724.1"/>
    </source>
</evidence>
<dbReference type="InParanoid" id="D8LMM7"/>
<comment type="pathway">
    <text evidence="1">Glycolipid biosynthesis; glycosylphosphatidylinositol-anchor biosynthesis.</text>
</comment>
<evidence type="ECO:0000256" key="1">
    <source>
        <dbReference type="ARBA" id="ARBA00004687"/>
    </source>
</evidence>
<dbReference type="EMBL" id="FN649760">
    <property type="protein sequence ID" value="CBN79724.1"/>
    <property type="molecule type" value="Genomic_DNA"/>
</dbReference>
<protein>
    <recommendedName>
        <fullName evidence="2">phosphatidylinositol N-acetylglucosaminyltransferase</fullName>
        <ecNumber evidence="2">2.4.1.198</ecNumber>
    </recommendedName>
    <alternativeName>
        <fullName evidence="6">GlcNAc-PI synthesis protein</fullName>
    </alternativeName>
</protein>
<organism evidence="9 10">
    <name type="scientific">Ectocarpus siliculosus</name>
    <name type="common">Brown alga</name>
    <name type="synonym">Conferva siliculosa</name>
    <dbReference type="NCBI Taxonomy" id="2880"/>
    <lineage>
        <taxon>Eukaryota</taxon>
        <taxon>Sar</taxon>
        <taxon>Stramenopiles</taxon>
        <taxon>Ochrophyta</taxon>
        <taxon>PX clade</taxon>
        <taxon>Phaeophyceae</taxon>
        <taxon>Ectocarpales</taxon>
        <taxon>Ectocarpaceae</taxon>
        <taxon>Ectocarpus</taxon>
    </lineage>
</organism>
<dbReference type="UniPathway" id="UPA00196"/>